<evidence type="ECO:0000256" key="4">
    <source>
        <dbReference type="SAM" id="Phobius"/>
    </source>
</evidence>
<feature type="transmembrane region" description="Helical" evidence="4">
    <location>
        <begin position="184"/>
        <end position="205"/>
    </location>
</feature>
<dbReference type="Pfam" id="PF07690">
    <property type="entry name" value="MFS_1"/>
    <property type="match status" value="1"/>
</dbReference>
<dbReference type="PROSITE" id="PS50850">
    <property type="entry name" value="MFS"/>
    <property type="match status" value="1"/>
</dbReference>
<dbReference type="InterPro" id="IPR036259">
    <property type="entry name" value="MFS_trans_sf"/>
</dbReference>
<accession>A0AAD5TUY4</accession>
<feature type="transmembrane region" description="Helical" evidence="4">
    <location>
        <begin position="60"/>
        <end position="83"/>
    </location>
</feature>
<dbReference type="PANTHER" id="PTHR11360:SF284">
    <property type="entry name" value="EG:103B4.3 PROTEIN-RELATED"/>
    <property type="match status" value="1"/>
</dbReference>
<feature type="transmembrane region" description="Helical" evidence="4">
    <location>
        <begin position="358"/>
        <end position="380"/>
    </location>
</feature>
<feature type="transmembrane region" description="Helical" evidence="4">
    <location>
        <begin position="95"/>
        <end position="115"/>
    </location>
</feature>
<evidence type="ECO:0000259" key="5">
    <source>
        <dbReference type="PROSITE" id="PS50850"/>
    </source>
</evidence>
<reference evidence="6" key="1">
    <citation type="submission" date="2020-05" db="EMBL/GenBank/DDBJ databases">
        <title>Phylogenomic resolution of chytrid fungi.</title>
        <authorList>
            <person name="Stajich J.E."/>
            <person name="Amses K."/>
            <person name="Simmons R."/>
            <person name="Seto K."/>
            <person name="Myers J."/>
            <person name="Bonds A."/>
            <person name="Quandt C.A."/>
            <person name="Barry K."/>
            <person name="Liu P."/>
            <person name="Grigoriev I."/>
            <person name="Longcore J.E."/>
            <person name="James T.Y."/>
        </authorList>
    </citation>
    <scope>NUCLEOTIDE SEQUENCE</scope>
    <source>
        <strain evidence="6">JEL0476</strain>
    </source>
</reference>
<feature type="transmembrane region" description="Helical" evidence="4">
    <location>
        <begin position="431"/>
        <end position="452"/>
    </location>
</feature>
<feature type="transmembrane region" description="Helical" evidence="4">
    <location>
        <begin position="302"/>
        <end position="322"/>
    </location>
</feature>
<dbReference type="InterPro" id="IPR050327">
    <property type="entry name" value="Proton-linked_MCT"/>
</dbReference>
<feature type="domain" description="Major facilitator superfamily (MFS) profile" evidence="5">
    <location>
        <begin position="58"/>
        <end position="453"/>
    </location>
</feature>
<evidence type="ECO:0000256" key="1">
    <source>
        <dbReference type="ARBA" id="ARBA00004141"/>
    </source>
</evidence>
<dbReference type="SUPFAM" id="SSF103473">
    <property type="entry name" value="MFS general substrate transporter"/>
    <property type="match status" value="1"/>
</dbReference>
<dbReference type="GO" id="GO:0016020">
    <property type="term" value="C:membrane"/>
    <property type="evidence" value="ECO:0007669"/>
    <property type="project" value="UniProtKB-SubCell"/>
</dbReference>
<feature type="transmembrane region" description="Helical" evidence="4">
    <location>
        <begin position="260"/>
        <end position="282"/>
    </location>
</feature>
<evidence type="ECO:0000256" key="2">
    <source>
        <dbReference type="ARBA" id="ARBA00006727"/>
    </source>
</evidence>
<feature type="region of interest" description="Disordered" evidence="3">
    <location>
        <begin position="1"/>
        <end position="21"/>
    </location>
</feature>
<name>A0AAD5TUY4_9FUNG</name>
<feature type="transmembrane region" description="Helical" evidence="4">
    <location>
        <begin position="392"/>
        <end position="411"/>
    </location>
</feature>
<evidence type="ECO:0000313" key="6">
    <source>
        <dbReference type="EMBL" id="KAJ3206667.1"/>
    </source>
</evidence>
<keyword evidence="7" id="KW-1185">Reference proteome</keyword>
<sequence length="468" mass="51202">MSATLTISEEEKDQNNQKKGNLTGEQDFIENIHNDILSQPPTESELNDLKIKSEGSLKPWLVVLGSFITHFIILGILYSFGVFQQYFLSIKLSSASNVAIIGSIGLGILPFFGFFSGRLADTIGYRVTMNIGTTIIFLSLILASFSSELWHYIITQGFLLGLGSSLTYFPAVSAPAFWFEKQRGLATGIAVAGSGIGGFVFGIIIEKLLVSVGLQWTLRILAIIAFVSLVFSSGLIQVSKNQILENSKEKVVNSIFPRHLFKNPVFIFLFLMPFFASFGYTVPIVYIPTYVMEHLDLGSKEGALAVSLFNFASSVGRLLIGFGADKFFGRLNSYIGVYLISGLTTLLIWTFSESYAVLIFYSLSNGFFAGGIISLVPVCIPELFGMQSLASTIGLFFSAHSLGFVFGPIIAGKLLEQNINFNGGIDWMGAIYFAGGIQLVGTMFGVIAIVLYSKWRPLEKSKTDINKL</sequence>
<dbReference type="AlphaFoldDB" id="A0AAD5TUY4"/>
<feature type="transmembrane region" description="Helical" evidence="4">
    <location>
        <begin position="127"/>
        <end position="146"/>
    </location>
</feature>
<organism evidence="6 7">
    <name type="scientific">Clydaea vesicula</name>
    <dbReference type="NCBI Taxonomy" id="447962"/>
    <lineage>
        <taxon>Eukaryota</taxon>
        <taxon>Fungi</taxon>
        <taxon>Fungi incertae sedis</taxon>
        <taxon>Chytridiomycota</taxon>
        <taxon>Chytridiomycota incertae sedis</taxon>
        <taxon>Chytridiomycetes</taxon>
        <taxon>Lobulomycetales</taxon>
        <taxon>Lobulomycetaceae</taxon>
        <taxon>Clydaea</taxon>
    </lineage>
</organism>
<dbReference type="GO" id="GO:0022857">
    <property type="term" value="F:transmembrane transporter activity"/>
    <property type="evidence" value="ECO:0007669"/>
    <property type="project" value="InterPro"/>
</dbReference>
<feature type="transmembrane region" description="Helical" evidence="4">
    <location>
        <begin position="334"/>
        <end position="352"/>
    </location>
</feature>
<evidence type="ECO:0000256" key="3">
    <source>
        <dbReference type="SAM" id="MobiDB-lite"/>
    </source>
</evidence>
<dbReference type="Gene3D" id="1.20.1250.20">
    <property type="entry name" value="MFS general substrate transporter like domains"/>
    <property type="match status" value="2"/>
</dbReference>
<dbReference type="Proteomes" id="UP001211065">
    <property type="component" value="Unassembled WGS sequence"/>
</dbReference>
<feature type="transmembrane region" description="Helical" evidence="4">
    <location>
        <begin position="217"/>
        <end position="239"/>
    </location>
</feature>
<dbReference type="PANTHER" id="PTHR11360">
    <property type="entry name" value="MONOCARBOXYLATE TRANSPORTER"/>
    <property type="match status" value="1"/>
</dbReference>
<evidence type="ECO:0000313" key="7">
    <source>
        <dbReference type="Proteomes" id="UP001211065"/>
    </source>
</evidence>
<comment type="subcellular location">
    <subcellularLocation>
        <location evidence="1">Membrane</location>
        <topology evidence="1">Multi-pass membrane protein</topology>
    </subcellularLocation>
</comment>
<dbReference type="CDD" id="cd17352">
    <property type="entry name" value="MFS_MCT_SLC16"/>
    <property type="match status" value="1"/>
</dbReference>
<comment type="similarity">
    <text evidence="2">Belongs to the major facilitator superfamily. Monocarboxylate porter (TC 2.A.1.13) family.</text>
</comment>
<gene>
    <name evidence="6" type="ORF">HK099_000476</name>
</gene>
<protein>
    <recommendedName>
        <fullName evidence="5">Major facilitator superfamily (MFS) profile domain-containing protein</fullName>
    </recommendedName>
</protein>
<feature type="transmembrane region" description="Helical" evidence="4">
    <location>
        <begin position="152"/>
        <end position="172"/>
    </location>
</feature>
<proteinExistence type="inferred from homology"/>
<keyword evidence="4" id="KW-1133">Transmembrane helix</keyword>
<dbReference type="InterPro" id="IPR020846">
    <property type="entry name" value="MFS_dom"/>
</dbReference>
<dbReference type="EMBL" id="JADGJW010001108">
    <property type="protein sequence ID" value="KAJ3206667.1"/>
    <property type="molecule type" value="Genomic_DNA"/>
</dbReference>
<keyword evidence="4" id="KW-0812">Transmembrane</keyword>
<dbReference type="InterPro" id="IPR011701">
    <property type="entry name" value="MFS"/>
</dbReference>
<keyword evidence="4" id="KW-0472">Membrane</keyword>
<comment type="caution">
    <text evidence="6">The sequence shown here is derived from an EMBL/GenBank/DDBJ whole genome shotgun (WGS) entry which is preliminary data.</text>
</comment>